<dbReference type="InterPro" id="IPR023561">
    <property type="entry name" value="Carbonic_anhydrase_a-class"/>
</dbReference>
<evidence type="ECO:0000256" key="7">
    <source>
        <dbReference type="SAM" id="MobiDB-lite"/>
    </source>
</evidence>
<feature type="transmembrane region" description="Helical" evidence="8">
    <location>
        <begin position="81"/>
        <end position="104"/>
    </location>
</feature>
<comment type="catalytic activity">
    <reaction evidence="6">
        <text>hydrogencarbonate + H(+) = CO2 + H2O</text>
        <dbReference type="Rhea" id="RHEA:10748"/>
        <dbReference type="ChEBI" id="CHEBI:15377"/>
        <dbReference type="ChEBI" id="CHEBI:15378"/>
        <dbReference type="ChEBI" id="CHEBI:16526"/>
        <dbReference type="ChEBI" id="CHEBI:17544"/>
        <dbReference type="EC" id="4.2.1.1"/>
    </reaction>
</comment>
<evidence type="ECO:0000256" key="8">
    <source>
        <dbReference type="SAM" id="Phobius"/>
    </source>
</evidence>
<dbReference type="PANTHER" id="PTHR18952">
    <property type="entry name" value="CARBONIC ANHYDRASE"/>
    <property type="match status" value="1"/>
</dbReference>
<keyword evidence="8" id="KW-0812">Transmembrane</keyword>
<feature type="compositionally biased region" description="Polar residues" evidence="7">
    <location>
        <begin position="55"/>
        <end position="65"/>
    </location>
</feature>
<keyword evidence="5" id="KW-0456">Lyase</keyword>
<keyword evidence="3" id="KW-0479">Metal-binding</keyword>
<evidence type="ECO:0000256" key="6">
    <source>
        <dbReference type="ARBA" id="ARBA00048348"/>
    </source>
</evidence>
<evidence type="ECO:0000313" key="10">
    <source>
        <dbReference type="EMBL" id="CAD9240102.1"/>
    </source>
</evidence>
<dbReference type="SUPFAM" id="SSF51069">
    <property type="entry name" value="Carbonic anhydrase"/>
    <property type="match status" value="1"/>
</dbReference>
<organism evidence="10">
    <name type="scientific">Erythrolobus australicus</name>
    <dbReference type="NCBI Taxonomy" id="1077150"/>
    <lineage>
        <taxon>Eukaryota</taxon>
        <taxon>Rhodophyta</taxon>
        <taxon>Bangiophyceae</taxon>
        <taxon>Porphyridiales</taxon>
        <taxon>Porphyridiaceae</taxon>
        <taxon>Erythrolobus</taxon>
    </lineage>
</organism>
<evidence type="ECO:0000256" key="4">
    <source>
        <dbReference type="ARBA" id="ARBA00022833"/>
    </source>
</evidence>
<dbReference type="EC" id="4.2.1.1" evidence="2"/>
<keyword evidence="8" id="KW-1133">Transmembrane helix</keyword>
<feature type="region of interest" description="Disordered" evidence="7">
    <location>
        <begin position="366"/>
        <end position="409"/>
    </location>
</feature>
<evidence type="ECO:0000256" key="2">
    <source>
        <dbReference type="ARBA" id="ARBA00012925"/>
    </source>
</evidence>
<dbReference type="InterPro" id="IPR001148">
    <property type="entry name" value="CA_dom"/>
</dbReference>
<dbReference type="Gene3D" id="3.10.200.10">
    <property type="entry name" value="Alpha carbonic anhydrase"/>
    <property type="match status" value="1"/>
</dbReference>
<keyword evidence="8" id="KW-0472">Membrane</keyword>
<dbReference type="GO" id="GO:0008270">
    <property type="term" value="F:zinc ion binding"/>
    <property type="evidence" value="ECO:0007669"/>
    <property type="project" value="InterPro"/>
</dbReference>
<evidence type="ECO:0000259" key="9">
    <source>
        <dbReference type="PROSITE" id="PS51144"/>
    </source>
</evidence>
<proteinExistence type="inferred from homology"/>
<dbReference type="InterPro" id="IPR036398">
    <property type="entry name" value="CA_dom_sf"/>
</dbReference>
<sequence length="409" mass="44312">MADVAVDAGAGAGAASLAAAGTGPGGVTRDEAAEVERETHREENAALPLKRRQSEGTASTDSQGRANVMVEPHAQNKRPKLLYPILFLILGWLMAVGFLAGLIYEVTKDRSLYYDPSEQNTSQWSYIGVTSPPFWANLSDEFTTCAKGRLQSPINVNRGINSGWVNSPEDNDELGTLADIITLPSGTVTVQREFENFAPMFYCEGVPCLNVNIPGIGQFSSNSFMFRTPSEHVVDAFGTEAEIQFYATDGSAENGYRGVIVSAFMVLNANNSFSNESSTSTVISLFRDTPLEIRIDTLLPPLTGGYIAYNGSLSYPPCTEGYRYVIAKGLVALAPAVGEYYASLVSYPGNARNTQPDNGRAVLNYGPAALPSPQPTLTPETRRRELSRAWSSRSRPAAEYTRSESEREL</sequence>
<name>A0A7S1TL54_9RHOD</name>
<reference evidence="10" key="1">
    <citation type="submission" date="2021-01" db="EMBL/GenBank/DDBJ databases">
        <authorList>
            <person name="Corre E."/>
            <person name="Pelletier E."/>
            <person name="Niang G."/>
            <person name="Scheremetjew M."/>
            <person name="Finn R."/>
            <person name="Kale V."/>
            <person name="Holt S."/>
            <person name="Cochrane G."/>
            <person name="Meng A."/>
            <person name="Brown T."/>
            <person name="Cohen L."/>
        </authorList>
    </citation>
    <scope>NUCLEOTIDE SEQUENCE</scope>
    <source>
        <strain evidence="10">CCMP3124</strain>
    </source>
</reference>
<dbReference type="EMBL" id="HBGI01002822">
    <property type="protein sequence ID" value="CAD9240102.1"/>
    <property type="molecule type" value="Transcribed_RNA"/>
</dbReference>
<keyword evidence="4" id="KW-0862">Zinc</keyword>
<dbReference type="SMART" id="SM01057">
    <property type="entry name" value="Carb_anhydrase"/>
    <property type="match status" value="1"/>
</dbReference>
<gene>
    <name evidence="10" type="ORF">EAUS1353_LOCUS1840</name>
</gene>
<evidence type="ECO:0000256" key="1">
    <source>
        <dbReference type="ARBA" id="ARBA00010718"/>
    </source>
</evidence>
<feature type="compositionally biased region" description="Basic and acidic residues" evidence="7">
    <location>
        <begin position="28"/>
        <end position="44"/>
    </location>
</feature>
<protein>
    <recommendedName>
        <fullName evidence="2">carbonic anhydrase</fullName>
        <ecNumber evidence="2">4.2.1.1</ecNumber>
    </recommendedName>
</protein>
<feature type="compositionally biased region" description="Low complexity" evidence="7">
    <location>
        <begin position="388"/>
        <end position="398"/>
    </location>
</feature>
<dbReference type="GO" id="GO:0004089">
    <property type="term" value="F:carbonate dehydratase activity"/>
    <property type="evidence" value="ECO:0007669"/>
    <property type="project" value="UniProtKB-EC"/>
</dbReference>
<dbReference type="Pfam" id="PF00194">
    <property type="entry name" value="Carb_anhydrase"/>
    <property type="match status" value="1"/>
</dbReference>
<evidence type="ECO:0000256" key="5">
    <source>
        <dbReference type="ARBA" id="ARBA00023239"/>
    </source>
</evidence>
<feature type="region of interest" description="Disordered" evidence="7">
    <location>
        <begin position="16"/>
        <end position="66"/>
    </location>
</feature>
<dbReference type="PROSITE" id="PS51144">
    <property type="entry name" value="ALPHA_CA_2"/>
    <property type="match status" value="1"/>
</dbReference>
<evidence type="ECO:0000256" key="3">
    <source>
        <dbReference type="ARBA" id="ARBA00022723"/>
    </source>
</evidence>
<dbReference type="AlphaFoldDB" id="A0A7S1TL54"/>
<dbReference type="PANTHER" id="PTHR18952:SF265">
    <property type="entry name" value="CARBONIC ANHYDRASE"/>
    <property type="match status" value="1"/>
</dbReference>
<comment type="similarity">
    <text evidence="1">Belongs to the alpha-carbonic anhydrase family.</text>
</comment>
<feature type="domain" description="Alpha-carbonic anhydrase" evidence="9">
    <location>
        <begin position="122"/>
        <end position="366"/>
    </location>
</feature>
<accession>A0A7S1TL54</accession>